<dbReference type="InterPro" id="IPR004136">
    <property type="entry name" value="NMO"/>
</dbReference>
<evidence type="ECO:0000256" key="8">
    <source>
        <dbReference type="ARBA" id="ARBA00023033"/>
    </source>
</evidence>
<organism evidence="13 14">
    <name type="scientific">Allosphingosinicella deserti</name>
    <dbReference type="NCBI Taxonomy" id="2116704"/>
    <lineage>
        <taxon>Bacteria</taxon>
        <taxon>Pseudomonadati</taxon>
        <taxon>Pseudomonadota</taxon>
        <taxon>Alphaproteobacteria</taxon>
        <taxon>Sphingomonadales</taxon>
        <taxon>Sphingomonadaceae</taxon>
        <taxon>Allosphingosinicella</taxon>
    </lineage>
</organism>
<dbReference type="OrthoDB" id="9778912at2"/>
<dbReference type="PANTHER" id="PTHR42747">
    <property type="entry name" value="NITRONATE MONOOXYGENASE-RELATED"/>
    <property type="match status" value="1"/>
</dbReference>
<dbReference type="Pfam" id="PF03060">
    <property type="entry name" value="NMO"/>
    <property type="match status" value="1"/>
</dbReference>
<feature type="region of interest" description="Disordered" evidence="12">
    <location>
        <begin position="1"/>
        <end position="35"/>
    </location>
</feature>
<gene>
    <name evidence="13" type="ORF">C7I55_03630</name>
</gene>
<evidence type="ECO:0000256" key="11">
    <source>
        <dbReference type="ARBA" id="ARBA00067136"/>
    </source>
</evidence>
<reference evidence="13 14" key="1">
    <citation type="submission" date="2018-03" db="EMBL/GenBank/DDBJ databases">
        <title>The draft genome of Sphingosinicella sp. GL-C-18.</title>
        <authorList>
            <person name="Liu L."/>
            <person name="Li L."/>
            <person name="Liang L."/>
            <person name="Zhang X."/>
            <person name="Wang T."/>
        </authorList>
    </citation>
    <scope>NUCLEOTIDE SEQUENCE [LARGE SCALE GENOMIC DNA]</scope>
    <source>
        <strain evidence="13 14">GL-C-18</strain>
    </source>
</reference>
<comment type="cofactor">
    <cofactor evidence="1">
        <name>FMN</name>
        <dbReference type="ChEBI" id="CHEBI:58210"/>
    </cofactor>
</comment>
<name>A0A2P7QZR8_9SPHN</name>
<dbReference type="SUPFAM" id="SSF51412">
    <property type="entry name" value="Inosine monophosphate dehydrogenase (IMPDH)"/>
    <property type="match status" value="1"/>
</dbReference>
<dbReference type="GO" id="GO:0009636">
    <property type="term" value="P:response to toxic substance"/>
    <property type="evidence" value="ECO:0007669"/>
    <property type="project" value="UniProtKB-KW"/>
</dbReference>
<dbReference type="FunFam" id="3.20.20.70:FF:000154">
    <property type="entry name" value="Probable nitronate monooxygenase"/>
    <property type="match status" value="1"/>
</dbReference>
<evidence type="ECO:0000313" key="14">
    <source>
        <dbReference type="Proteomes" id="UP000241167"/>
    </source>
</evidence>
<evidence type="ECO:0000256" key="3">
    <source>
        <dbReference type="ARBA" id="ARBA00022575"/>
    </source>
</evidence>
<dbReference type="AlphaFoldDB" id="A0A2P7QZR8"/>
<evidence type="ECO:0000256" key="6">
    <source>
        <dbReference type="ARBA" id="ARBA00022741"/>
    </source>
</evidence>
<dbReference type="Proteomes" id="UP000241167">
    <property type="component" value="Unassembled WGS sequence"/>
</dbReference>
<keyword evidence="6" id="KW-0547">Nucleotide-binding</keyword>
<evidence type="ECO:0000256" key="12">
    <source>
        <dbReference type="SAM" id="MobiDB-lite"/>
    </source>
</evidence>
<evidence type="ECO:0000256" key="7">
    <source>
        <dbReference type="ARBA" id="ARBA00023002"/>
    </source>
</evidence>
<comment type="similarity">
    <text evidence="2">Belongs to the nitronate monooxygenase family. NMO class I subfamily.</text>
</comment>
<evidence type="ECO:0000256" key="1">
    <source>
        <dbReference type="ARBA" id="ARBA00001917"/>
    </source>
</evidence>
<evidence type="ECO:0000313" key="13">
    <source>
        <dbReference type="EMBL" id="PSJ43458.1"/>
    </source>
</evidence>
<comment type="catalytic activity">
    <reaction evidence="10">
        <text>3 propionate 3-nitronate + 3 O2 + H2O = 3 3-oxopropanoate + 2 nitrate + nitrite + H2O2 + 3 H(+)</text>
        <dbReference type="Rhea" id="RHEA:57332"/>
        <dbReference type="ChEBI" id="CHEBI:15377"/>
        <dbReference type="ChEBI" id="CHEBI:15378"/>
        <dbReference type="ChEBI" id="CHEBI:15379"/>
        <dbReference type="ChEBI" id="CHEBI:16240"/>
        <dbReference type="ChEBI" id="CHEBI:16301"/>
        <dbReference type="ChEBI" id="CHEBI:17632"/>
        <dbReference type="ChEBI" id="CHEBI:33190"/>
        <dbReference type="ChEBI" id="CHEBI:136067"/>
    </reaction>
</comment>
<dbReference type="GO" id="GO:0000166">
    <property type="term" value="F:nucleotide binding"/>
    <property type="evidence" value="ECO:0007669"/>
    <property type="project" value="UniProtKB-KW"/>
</dbReference>
<keyword evidence="4" id="KW-0285">Flavoprotein</keyword>
<comment type="caution">
    <text evidence="13">The sequence shown here is derived from an EMBL/GenBank/DDBJ whole genome shotgun (WGS) entry which is preliminary data.</text>
</comment>
<evidence type="ECO:0000256" key="5">
    <source>
        <dbReference type="ARBA" id="ARBA00022643"/>
    </source>
</evidence>
<evidence type="ECO:0000256" key="10">
    <source>
        <dbReference type="ARBA" id="ARBA00049401"/>
    </source>
</evidence>
<keyword evidence="5" id="KW-0288">FMN</keyword>
<evidence type="ECO:0000256" key="2">
    <source>
        <dbReference type="ARBA" id="ARBA00009881"/>
    </source>
</evidence>
<proteinExistence type="inferred from homology"/>
<keyword evidence="8 13" id="KW-0503">Monooxygenase</keyword>
<protein>
    <recommendedName>
        <fullName evidence="11">Nitronate monooxygenase</fullName>
    </recommendedName>
    <alternativeName>
        <fullName evidence="9">Propionate 3-nitronate monooxygenase</fullName>
    </alternativeName>
</protein>
<sequence length="397" mass="40948">MDLGHFPGSGDGGLGLGRTSRARVSQAHGRESECAGKRGRLTVSDTRYLLELLGIRLPIIQAPMAGVSSPAMAAAVTGAGGLGSVAVGALKPSDARSMILEARERSGGALNVNLFCHRPAATRPEVEADWIERFRPLFEQLGASPPDRLTEIYRSVVEDEEMLAMVLEARPPVVSFHFGLPGAAAIRALRNAGIVLLASVTSPAEASQAAAAGVQVLVAQGWEAGGHRGAFDPDAPDDAIGTLALTRLLARTIDLPIVAAGGIMDGAGIAAALKLGASAAQLGTAFIATDESLADQAYRAALASDSGLHTTMTRAVSGRPARGLANGFTRLGSDIAPARIPDYPIAYDLGKALHAAAKRRGEFGFGAHWAGQGAPLARALPAARLVDLLALELQQAF</sequence>
<accession>A0A2P7QZR8</accession>
<feature type="compositionally biased region" description="Gly residues" evidence="12">
    <location>
        <begin position="7"/>
        <end position="16"/>
    </location>
</feature>
<dbReference type="PANTHER" id="PTHR42747:SF3">
    <property type="entry name" value="NITRONATE MONOOXYGENASE-RELATED"/>
    <property type="match status" value="1"/>
</dbReference>
<dbReference type="InterPro" id="IPR013785">
    <property type="entry name" value="Aldolase_TIM"/>
</dbReference>
<dbReference type="Gene3D" id="3.20.20.70">
    <property type="entry name" value="Aldolase class I"/>
    <property type="match status" value="1"/>
</dbReference>
<evidence type="ECO:0000256" key="4">
    <source>
        <dbReference type="ARBA" id="ARBA00022630"/>
    </source>
</evidence>
<evidence type="ECO:0000256" key="9">
    <source>
        <dbReference type="ARBA" id="ARBA00031155"/>
    </source>
</evidence>
<dbReference type="GO" id="GO:0018580">
    <property type="term" value="F:nitronate monooxygenase activity"/>
    <property type="evidence" value="ECO:0007669"/>
    <property type="project" value="InterPro"/>
</dbReference>
<keyword evidence="3" id="KW-0216">Detoxification</keyword>
<keyword evidence="14" id="KW-1185">Reference proteome</keyword>
<dbReference type="CDD" id="cd04730">
    <property type="entry name" value="NPD_like"/>
    <property type="match status" value="1"/>
</dbReference>
<dbReference type="EMBL" id="PXYI01000001">
    <property type="protein sequence ID" value="PSJ43458.1"/>
    <property type="molecule type" value="Genomic_DNA"/>
</dbReference>
<keyword evidence="7" id="KW-0560">Oxidoreductase</keyword>